<keyword evidence="7 9" id="KW-0663">Pyridoxal phosphate</keyword>
<dbReference type="CDD" id="cd00610">
    <property type="entry name" value="OAT_like"/>
    <property type="match status" value="1"/>
</dbReference>
<feature type="binding site" evidence="9">
    <location>
        <position position="411"/>
    </location>
    <ligand>
        <name>substrate</name>
    </ligand>
</feature>
<feature type="modified residue" description="N6-(pyridoxal phosphate)lysine" evidence="9">
    <location>
        <position position="290"/>
    </location>
</feature>
<dbReference type="InterPro" id="IPR049704">
    <property type="entry name" value="Aminotrans_3_PPA_site"/>
</dbReference>
<comment type="similarity">
    <text evidence="9">Belongs to the class-III pyridoxal-phosphate-dependent aminotransferase family. BioA subfamily.</text>
</comment>
<feature type="binding site" evidence="9">
    <location>
        <position position="166"/>
    </location>
    <ligand>
        <name>substrate</name>
    </ligand>
</feature>
<dbReference type="KEGG" id="samy:DB32_007542"/>
<evidence type="ECO:0000256" key="5">
    <source>
        <dbReference type="ARBA" id="ARBA00022691"/>
    </source>
</evidence>
<evidence type="ECO:0000256" key="8">
    <source>
        <dbReference type="ARBA" id="ARBA00048449"/>
    </source>
</evidence>
<evidence type="ECO:0000256" key="6">
    <source>
        <dbReference type="ARBA" id="ARBA00022756"/>
    </source>
</evidence>
<proteinExistence type="inferred from homology"/>
<dbReference type="GO" id="GO:0005737">
    <property type="term" value="C:cytoplasm"/>
    <property type="evidence" value="ECO:0007669"/>
    <property type="project" value="UniProtKB-SubCell"/>
</dbReference>
<dbReference type="SUPFAM" id="SSF53383">
    <property type="entry name" value="PLP-dependent transferases"/>
    <property type="match status" value="1"/>
</dbReference>
<keyword evidence="3 9" id="KW-0032">Aminotransferase</keyword>
<evidence type="ECO:0000256" key="1">
    <source>
        <dbReference type="ARBA" id="ARBA00001933"/>
    </source>
</evidence>
<evidence type="ECO:0000256" key="4">
    <source>
        <dbReference type="ARBA" id="ARBA00022679"/>
    </source>
</evidence>
<protein>
    <recommendedName>
        <fullName evidence="9">Adenosylmethionine-8-amino-7-oxononanoate aminotransferase</fullName>
        <ecNumber evidence="9">2.6.1.62</ecNumber>
    </recommendedName>
    <alternativeName>
        <fullName evidence="9">7,8-diamino-pelargonic acid aminotransferase</fullName>
        <shortName evidence="9">DAPA AT</shortName>
        <shortName evidence="9">DAPA aminotransferase</shortName>
    </alternativeName>
    <alternativeName>
        <fullName evidence="9">7,8-diaminononanoate synthase</fullName>
        <shortName evidence="9">DANS</shortName>
    </alternativeName>
    <alternativeName>
        <fullName evidence="9">Diaminopelargonic acid synthase</fullName>
    </alternativeName>
</protein>
<comment type="subcellular location">
    <subcellularLocation>
        <location evidence="9">Cytoplasm</location>
    </subcellularLocation>
</comment>
<evidence type="ECO:0000256" key="3">
    <source>
        <dbReference type="ARBA" id="ARBA00022576"/>
    </source>
</evidence>
<dbReference type="PROSITE" id="PS00600">
    <property type="entry name" value="AA_TRANSFER_CLASS_3"/>
    <property type="match status" value="1"/>
</dbReference>
<comment type="pathway">
    <text evidence="2 9">Cofactor biosynthesis; biotin biosynthesis; 7,8-diaminononanoate from 8-amino-7-oxononanoate (SAM route): step 1/1.</text>
</comment>
<feature type="binding site" evidence="9">
    <location>
        <begin position="133"/>
        <end position="134"/>
    </location>
    <ligand>
        <name>pyridoxal 5'-phosphate</name>
        <dbReference type="ChEBI" id="CHEBI:597326"/>
    </ligand>
</feature>
<dbReference type="GO" id="GO:0030170">
    <property type="term" value="F:pyridoxal phosphate binding"/>
    <property type="evidence" value="ECO:0007669"/>
    <property type="project" value="UniProtKB-UniRule"/>
</dbReference>
<dbReference type="GO" id="GO:0009102">
    <property type="term" value="P:biotin biosynthetic process"/>
    <property type="evidence" value="ECO:0007669"/>
    <property type="project" value="UniProtKB-UniRule"/>
</dbReference>
<evidence type="ECO:0000313" key="11">
    <source>
        <dbReference type="Proteomes" id="UP000034883"/>
    </source>
</evidence>
<dbReference type="InterPro" id="IPR005815">
    <property type="entry name" value="BioA"/>
</dbReference>
<dbReference type="HAMAP" id="MF_00834">
    <property type="entry name" value="BioA"/>
    <property type="match status" value="1"/>
</dbReference>
<name>A0A0F6W8T3_9BACT</name>
<reference evidence="10 11" key="1">
    <citation type="submission" date="2015-03" db="EMBL/GenBank/DDBJ databases">
        <title>Genome assembly of Sandaracinus amylolyticus DSM 53668.</title>
        <authorList>
            <person name="Sharma G."/>
            <person name="Subramanian S."/>
        </authorList>
    </citation>
    <scope>NUCLEOTIDE SEQUENCE [LARGE SCALE GENOMIC DNA]</scope>
    <source>
        <strain evidence="10 11">DSM 53668</strain>
    </source>
</reference>
<dbReference type="NCBIfam" id="TIGR00508">
    <property type="entry name" value="bioA"/>
    <property type="match status" value="1"/>
</dbReference>
<dbReference type="Gene3D" id="3.90.1150.10">
    <property type="entry name" value="Aspartate Aminotransferase, domain 1"/>
    <property type="match status" value="1"/>
</dbReference>
<feature type="binding site" evidence="9">
    <location>
        <position position="261"/>
    </location>
    <ligand>
        <name>pyridoxal 5'-phosphate</name>
        <dbReference type="ChEBI" id="CHEBI:597326"/>
    </ligand>
</feature>
<feature type="binding site" evidence="9">
    <location>
        <position position="290"/>
    </location>
    <ligand>
        <name>substrate</name>
    </ligand>
</feature>
<organism evidence="10 11">
    <name type="scientific">Sandaracinus amylolyticus</name>
    <dbReference type="NCBI Taxonomy" id="927083"/>
    <lineage>
        <taxon>Bacteria</taxon>
        <taxon>Pseudomonadati</taxon>
        <taxon>Myxococcota</taxon>
        <taxon>Polyangia</taxon>
        <taxon>Polyangiales</taxon>
        <taxon>Sandaracinaceae</taxon>
        <taxon>Sandaracinus</taxon>
    </lineage>
</organism>
<dbReference type="InterPro" id="IPR015424">
    <property type="entry name" value="PyrdxlP-dep_Trfase"/>
</dbReference>
<keyword evidence="5 9" id="KW-0949">S-adenosyl-L-methionine</keyword>
<dbReference type="PANTHER" id="PTHR42684">
    <property type="entry name" value="ADENOSYLMETHIONINE-8-AMINO-7-OXONONANOATE AMINOTRANSFERASE"/>
    <property type="match status" value="1"/>
</dbReference>
<dbReference type="EMBL" id="CP011125">
    <property type="protein sequence ID" value="AKF10393.1"/>
    <property type="molecule type" value="Genomic_DNA"/>
</dbReference>
<gene>
    <name evidence="9" type="primary">bioA</name>
    <name evidence="10" type="ORF">DB32_007542</name>
</gene>
<evidence type="ECO:0000256" key="7">
    <source>
        <dbReference type="ARBA" id="ARBA00022898"/>
    </source>
</evidence>
<feature type="binding site" evidence="9">
    <location>
        <begin position="324"/>
        <end position="325"/>
    </location>
    <ligand>
        <name>pyridoxal 5'-phosphate</name>
        <dbReference type="ChEBI" id="CHEBI:597326"/>
    </ligand>
</feature>
<comment type="catalytic activity">
    <reaction evidence="8 9">
        <text>(8S)-8-amino-7-oxononanoate + S-adenosyl-L-methionine = S-adenosyl-4-methylsulfanyl-2-oxobutanoate + (7R,8S)-7,8-diammoniononanoate</text>
        <dbReference type="Rhea" id="RHEA:16861"/>
        <dbReference type="ChEBI" id="CHEBI:16490"/>
        <dbReference type="ChEBI" id="CHEBI:59789"/>
        <dbReference type="ChEBI" id="CHEBI:149468"/>
        <dbReference type="ChEBI" id="CHEBI:149469"/>
        <dbReference type="EC" id="2.6.1.62"/>
    </reaction>
</comment>
<feature type="site" description="Participates in the substrate recognition with KAPA and in a stacking interaction with the adenine ring of SAM" evidence="9">
    <location>
        <position position="36"/>
    </location>
</feature>
<dbReference type="InterPro" id="IPR015422">
    <property type="entry name" value="PyrdxlP-dep_Trfase_small"/>
</dbReference>
<dbReference type="PANTHER" id="PTHR42684:SF3">
    <property type="entry name" value="ADENOSYLMETHIONINE-8-AMINO-7-OXONONANOATE AMINOTRANSFERASE"/>
    <property type="match status" value="1"/>
</dbReference>
<dbReference type="AlphaFoldDB" id="A0A0F6W8T3"/>
<evidence type="ECO:0000256" key="9">
    <source>
        <dbReference type="HAMAP-Rule" id="MF_00834"/>
    </source>
</evidence>
<dbReference type="EC" id="2.6.1.62" evidence="9"/>
<evidence type="ECO:0000313" key="10">
    <source>
        <dbReference type="EMBL" id="AKF10393.1"/>
    </source>
</evidence>
<dbReference type="PIRSF" id="PIRSF000521">
    <property type="entry name" value="Transaminase_4ab_Lys_Orn"/>
    <property type="match status" value="1"/>
</dbReference>
<dbReference type="Proteomes" id="UP000034883">
    <property type="component" value="Chromosome"/>
</dbReference>
<dbReference type="InterPro" id="IPR005814">
    <property type="entry name" value="Aminotrans_3"/>
</dbReference>
<comment type="subunit">
    <text evidence="9">Homodimer.</text>
</comment>
<evidence type="ECO:0000256" key="2">
    <source>
        <dbReference type="ARBA" id="ARBA00005063"/>
    </source>
</evidence>
<keyword evidence="9" id="KW-0963">Cytoplasm</keyword>
<sequence>MSGARSARYDAVVLLPPGLSRDDVIALERRHVWPPYTSSEKHEQQEPLVIVRGEGAWIVDANERRYLDGVSSWWTCTLGHDPPRLRRVLREQAEQLIHVAAGGITHAPIALLAKELAEVAPSGLTRTHFSDDGSTSVEVAIKIAFQHWQQNGRPKRHRFVALAGAYHGDTIGAASLAALEEFSGVFGPLLFDIVRPPPPDEGWDAVIDHVERELRARPDEIAGVVVEPLIQGAAGMRMHPPEVLQRLRAITREIDTFLIADEVFTGYGRTGHMFACQRAGITPDLMCIAKGFTAGILPMAATMATDRVYDGFRGGPSRALMHGHTFCGHPLGAAIAREVLAIYRDEKIVEGVAPRAATIARRFAKIAEIPGVRRVRHLGTIGAADLGEGGYSGAMGHRVYEEALRRGAYLRPLGDTVYVAPPLNVTFEELELLLDILEESIRAAIA</sequence>
<comment type="function">
    <text evidence="9">Catalyzes the transfer of the alpha-amino group from S-adenosyl-L-methionine (SAM) to 7-keto-8-aminopelargonic acid (KAPA) to form 7,8-diaminopelargonic acid (DAPA). It is the only aminotransferase known to utilize SAM as an amino donor.</text>
</comment>
<dbReference type="InterPro" id="IPR015421">
    <property type="entry name" value="PyrdxlP-dep_Trfase_major"/>
</dbReference>
<comment type="cofactor">
    <cofactor evidence="1 9">
        <name>pyridoxal 5'-phosphate</name>
        <dbReference type="ChEBI" id="CHEBI:597326"/>
    </cofactor>
</comment>
<keyword evidence="4 9" id="KW-0808">Transferase</keyword>
<dbReference type="Gene3D" id="3.40.640.10">
    <property type="entry name" value="Type I PLP-dependent aspartate aminotransferase-like (Major domain)"/>
    <property type="match status" value="1"/>
</dbReference>
<keyword evidence="11" id="KW-1185">Reference proteome</keyword>
<feature type="binding site" evidence="9">
    <location>
        <position position="323"/>
    </location>
    <ligand>
        <name>substrate</name>
    </ligand>
</feature>
<dbReference type="STRING" id="927083.DB32_007542"/>
<dbReference type="UniPathway" id="UPA00078">
    <property type="reaction ID" value="UER00160"/>
</dbReference>
<feature type="binding site" evidence="9">
    <location>
        <position position="73"/>
    </location>
    <ligand>
        <name>substrate</name>
    </ligand>
</feature>
<dbReference type="GO" id="GO:0004015">
    <property type="term" value="F:adenosylmethionine-8-amino-7-oxononanoate transaminase activity"/>
    <property type="evidence" value="ECO:0007669"/>
    <property type="project" value="UniProtKB-UniRule"/>
</dbReference>
<keyword evidence="6 9" id="KW-0093">Biotin biosynthesis</keyword>
<accession>A0A0F6W8T3</accession>
<dbReference type="Pfam" id="PF00202">
    <property type="entry name" value="Aminotran_3"/>
    <property type="match status" value="1"/>
</dbReference>